<name>A0A7R8V8G2_TIMDO</name>
<organism evidence="1">
    <name type="scientific">Timema douglasi</name>
    <name type="common">Walking stick</name>
    <dbReference type="NCBI Taxonomy" id="61478"/>
    <lineage>
        <taxon>Eukaryota</taxon>
        <taxon>Metazoa</taxon>
        <taxon>Ecdysozoa</taxon>
        <taxon>Arthropoda</taxon>
        <taxon>Hexapoda</taxon>
        <taxon>Insecta</taxon>
        <taxon>Pterygota</taxon>
        <taxon>Neoptera</taxon>
        <taxon>Polyneoptera</taxon>
        <taxon>Phasmatodea</taxon>
        <taxon>Timematodea</taxon>
        <taxon>Timematoidea</taxon>
        <taxon>Timematidae</taxon>
        <taxon>Timema</taxon>
    </lineage>
</organism>
<dbReference type="AlphaFoldDB" id="A0A7R8V8G2"/>
<evidence type="ECO:0000313" key="1">
    <source>
        <dbReference type="EMBL" id="CAD7193547.1"/>
    </source>
</evidence>
<sequence length="207" mass="23408">MKSRDSVFDPKYFQIVCEAVGLERDFIKFLTFSIILHGDSSKVHINIKMTTHNKMASPSWLNEKFIEQALREGRKDPKISVKHIDIKMATNPEMAKILEKVELEDYHSLSAEGLFSTNVPERILILQDLAEQGFKLDRSHKGFDLKQSMPSFNLTASSVLTIRVEVAIDSTTLSDVHGGIGEHLHLLSEHPQRKLFRPPPRGPCCGT</sequence>
<gene>
    <name evidence="1" type="ORF">TDIB3V08_LOCUS11</name>
</gene>
<protein>
    <submittedName>
        <fullName evidence="1">Uncharacterized protein</fullName>
    </submittedName>
</protein>
<proteinExistence type="predicted"/>
<reference evidence="1" key="1">
    <citation type="submission" date="2020-11" db="EMBL/GenBank/DDBJ databases">
        <authorList>
            <person name="Tran Van P."/>
        </authorList>
    </citation>
    <scope>NUCLEOTIDE SEQUENCE</scope>
</reference>
<accession>A0A7R8V8G2</accession>
<dbReference type="EMBL" id="OA564270">
    <property type="protein sequence ID" value="CAD7193547.1"/>
    <property type="molecule type" value="Genomic_DNA"/>
</dbReference>